<dbReference type="SUPFAM" id="SSF52540">
    <property type="entry name" value="P-loop containing nucleoside triphosphate hydrolases"/>
    <property type="match status" value="1"/>
</dbReference>
<reference evidence="2 3" key="1">
    <citation type="journal article" date="2021" name="Sci. Rep.">
        <title>The distribution of antibiotic resistance genes in chicken gut microbiota commensals.</title>
        <authorList>
            <person name="Juricova H."/>
            <person name="Matiasovicova J."/>
            <person name="Kubasova T."/>
            <person name="Cejkova D."/>
            <person name="Rychlik I."/>
        </authorList>
    </citation>
    <scope>NUCLEOTIDE SEQUENCE [LARGE SCALE GENOMIC DNA]</scope>
    <source>
        <strain evidence="2 3">An421</strain>
    </source>
</reference>
<evidence type="ECO:0000313" key="2">
    <source>
        <dbReference type="EMBL" id="MBM6857991.1"/>
    </source>
</evidence>
<evidence type="ECO:0000256" key="1">
    <source>
        <dbReference type="SAM" id="Coils"/>
    </source>
</evidence>
<dbReference type="Gene3D" id="3.40.50.300">
    <property type="entry name" value="P-loop containing nucleotide triphosphate hydrolases"/>
    <property type="match status" value="1"/>
</dbReference>
<comment type="caution">
    <text evidence="2">The sequence shown here is derived from an EMBL/GenBank/DDBJ whole genome shotgun (WGS) entry which is preliminary data.</text>
</comment>
<gene>
    <name evidence="2" type="ORF">H6D15_10335</name>
</gene>
<keyword evidence="3" id="KW-1185">Reference proteome</keyword>
<keyword evidence="1" id="KW-0175">Coiled coil</keyword>
<organism evidence="2 3">
    <name type="scientific">Caecibacteroides pullorum</name>
    <dbReference type="NCBI Taxonomy" id="2725562"/>
    <lineage>
        <taxon>Bacteria</taxon>
        <taxon>Pseudomonadati</taxon>
        <taxon>Bacteroidota</taxon>
        <taxon>Bacteroidia</taxon>
        <taxon>Bacteroidales</taxon>
        <taxon>Bacteroidaceae</taxon>
        <taxon>Caecibacteroides</taxon>
    </lineage>
</organism>
<name>A0AA40ZV04_9BACT</name>
<dbReference type="InterPro" id="IPR027417">
    <property type="entry name" value="P-loop_NTPase"/>
</dbReference>
<dbReference type="Proteomes" id="UP000698924">
    <property type="component" value="Unassembled WGS sequence"/>
</dbReference>
<dbReference type="AlphaFoldDB" id="A0AA40ZV04"/>
<dbReference type="Pfam" id="PF12532">
    <property type="entry name" value="DUF3732"/>
    <property type="match status" value="1"/>
</dbReference>
<dbReference type="EMBL" id="JACJMO010000015">
    <property type="protein sequence ID" value="MBM6857991.1"/>
    <property type="molecule type" value="Genomic_DNA"/>
</dbReference>
<evidence type="ECO:0000313" key="3">
    <source>
        <dbReference type="Proteomes" id="UP000698924"/>
    </source>
</evidence>
<accession>A0AA40ZV04</accession>
<proteinExistence type="predicted"/>
<protein>
    <submittedName>
        <fullName evidence="2">DUF3732 domain-containing protein</fullName>
    </submittedName>
</protein>
<dbReference type="RefSeq" id="WP_204972238.1">
    <property type="nucleotide sequence ID" value="NZ_JAAZTS010000015.1"/>
</dbReference>
<sequence length="621" mass="72934">MNLYIASIKLWFKGFHEDVKRTITYTFEPNKINVITGDSSTGKSSILGIIDYLLLSDNPTIVENIINENIAYYGMNLYLDGVSYIIIRKAPYLGNGTQDVYWSNQKEYPIPYTPTHTIGEMRTLLTTMFNVPKHETKVGHKKYPMTFRHFLPFNYLTEDIISSANTYFDTTFFISRSYDAFLDYALEYVNGIRCHNVKDLELVIQKAEKDLLQYQQKHQKAQADEIKYRESLISIYDDALRLNLVSANDLFLREDANKLQRYIQLAISEYDKLIKNDEDTNKLARLKKKRDDINSKLSIYNSLLVEMKKQKDVGVKVQDSLRPISYIRKHIDEVINSPETIELLDLLEKQLMAIKVSEKEELKLSFDFTTRYEELKKELKACEDELKKLTVLRKTIVNPRWLNLAISLKYRIKELKKPQIDIYQPSVEQDKLSEIESLRNQLKQINLLPHDVKEVLNAYINKYFQSTNGMVDSYPDSTMRYDDEDRRVSLLKNGEEYSIRNVGSKSNYMFLHLCFFLGLHRSIIMHQSKQVGSFLFIDQPSIPYYADKNTLDSDDKKQLIKAFKLLNDFMKETIGDEGNHFQIILIEHADETYWNDLEYFYTAKKFDKFKDGGLIPKYIYE</sequence>
<feature type="coiled-coil region" evidence="1">
    <location>
        <begin position="197"/>
        <end position="224"/>
    </location>
</feature>
<dbReference type="InterPro" id="IPR022205">
    <property type="entry name" value="DUF3732"/>
</dbReference>